<keyword evidence="4 6" id="KW-1133">Transmembrane helix</keyword>
<reference evidence="8" key="1">
    <citation type="submission" date="2018-12" db="EMBL/GenBank/DDBJ databases">
        <title>Complete genome sequencing of Jeotgalibaca sp. H21T32.</title>
        <authorList>
            <person name="Bae J.-W."/>
            <person name="Lee S.-Y."/>
        </authorList>
    </citation>
    <scope>NUCLEOTIDE SEQUENCE [LARGE SCALE GENOMIC DNA]</scope>
    <source>
        <strain evidence="8">H21T32</strain>
    </source>
</reference>
<keyword evidence="7" id="KW-0282">Flagellum</keyword>
<keyword evidence="7" id="KW-0969">Cilium</keyword>
<keyword evidence="7" id="KW-0966">Cell projection</keyword>
<keyword evidence="2" id="KW-1003">Cell membrane</keyword>
<accession>A0A3S9HAT5</accession>
<gene>
    <name evidence="7" type="ORF">EJN90_06300</name>
</gene>
<dbReference type="Pfam" id="PF04347">
    <property type="entry name" value="FliO"/>
    <property type="match status" value="1"/>
</dbReference>
<keyword evidence="3 6" id="KW-0812">Transmembrane</keyword>
<name>A0A3S9HAT5_9LACT</name>
<evidence type="ECO:0000256" key="5">
    <source>
        <dbReference type="ARBA" id="ARBA00023136"/>
    </source>
</evidence>
<evidence type="ECO:0000256" key="4">
    <source>
        <dbReference type="ARBA" id="ARBA00022989"/>
    </source>
</evidence>
<dbReference type="Proteomes" id="UP000273326">
    <property type="component" value="Chromosome"/>
</dbReference>
<dbReference type="KEGG" id="jeh:EJN90_06300"/>
<dbReference type="GO" id="GO:0016020">
    <property type="term" value="C:membrane"/>
    <property type="evidence" value="ECO:0007669"/>
    <property type="project" value="InterPro"/>
</dbReference>
<dbReference type="EMBL" id="CP034465">
    <property type="protein sequence ID" value="AZP04283.1"/>
    <property type="molecule type" value="Genomic_DNA"/>
</dbReference>
<evidence type="ECO:0000256" key="6">
    <source>
        <dbReference type="SAM" id="Phobius"/>
    </source>
</evidence>
<comment type="subcellular location">
    <subcellularLocation>
        <location evidence="1">Cell membrane</location>
    </subcellularLocation>
</comment>
<dbReference type="GO" id="GO:0044781">
    <property type="term" value="P:bacterial-type flagellum organization"/>
    <property type="evidence" value="ECO:0007669"/>
    <property type="project" value="InterPro"/>
</dbReference>
<dbReference type="InterPro" id="IPR022781">
    <property type="entry name" value="Flagellar_biosynth_FliO"/>
</dbReference>
<keyword evidence="8" id="KW-1185">Reference proteome</keyword>
<proteinExistence type="predicted"/>
<organism evidence="7 8">
    <name type="scientific">Jeotgalibaca ciconiae</name>
    <dbReference type="NCBI Taxonomy" id="2496265"/>
    <lineage>
        <taxon>Bacteria</taxon>
        <taxon>Bacillati</taxon>
        <taxon>Bacillota</taxon>
        <taxon>Bacilli</taxon>
        <taxon>Lactobacillales</taxon>
        <taxon>Carnobacteriaceae</taxon>
        <taxon>Jeotgalibaca</taxon>
    </lineage>
</organism>
<evidence type="ECO:0000256" key="3">
    <source>
        <dbReference type="ARBA" id="ARBA00022692"/>
    </source>
</evidence>
<sequence length="102" mass="11627">MGMEYVLKSVVALLIIIVAANFLLQKMNRLSSKGSPNMQIVERMAVSRTSSICIVEIMGKYYLMSCTEQHNEILKELDETEMKRSTSSSFLMNQLKEKRSSN</sequence>
<protein>
    <submittedName>
        <fullName evidence="7">Flagellar biosynthesis protein FliO</fullName>
    </submittedName>
</protein>
<dbReference type="AlphaFoldDB" id="A0A3S9HAT5"/>
<dbReference type="RefSeq" id="WP_126109545.1">
    <property type="nucleotide sequence ID" value="NZ_CP034465.1"/>
</dbReference>
<keyword evidence="5 6" id="KW-0472">Membrane</keyword>
<evidence type="ECO:0000256" key="2">
    <source>
        <dbReference type="ARBA" id="ARBA00022475"/>
    </source>
</evidence>
<evidence type="ECO:0000313" key="8">
    <source>
        <dbReference type="Proteomes" id="UP000273326"/>
    </source>
</evidence>
<evidence type="ECO:0000313" key="7">
    <source>
        <dbReference type="EMBL" id="AZP04283.1"/>
    </source>
</evidence>
<feature type="transmembrane region" description="Helical" evidence="6">
    <location>
        <begin position="6"/>
        <end position="24"/>
    </location>
</feature>
<dbReference type="OrthoDB" id="2298465at2"/>
<evidence type="ECO:0000256" key="1">
    <source>
        <dbReference type="ARBA" id="ARBA00004236"/>
    </source>
</evidence>